<keyword evidence="2" id="KW-1185">Reference proteome</keyword>
<comment type="caution">
    <text evidence="1">The sequence shown here is derived from an EMBL/GenBank/DDBJ whole genome shotgun (WGS) entry which is preliminary data.</text>
</comment>
<evidence type="ECO:0000313" key="2">
    <source>
        <dbReference type="Proteomes" id="UP000554235"/>
    </source>
</evidence>
<evidence type="ECO:0000313" key="1">
    <source>
        <dbReference type="EMBL" id="KAF4468752.1"/>
    </source>
</evidence>
<reference evidence="1 2" key="1">
    <citation type="submission" date="2020-01" db="EMBL/GenBank/DDBJ databases">
        <title>Identification and distribution of gene clusters putatively required for synthesis of sphingolipid metabolism inhibitors in phylogenetically diverse species of the filamentous fungus Fusarium.</title>
        <authorList>
            <person name="Kim H.-S."/>
            <person name="Busman M."/>
            <person name="Brown D.W."/>
            <person name="Divon H."/>
            <person name="Uhlig S."/>
            <person name="Proctor R.H."/>
        </authorList>
    </citation>
    <scope>NUCLEOTIDE SEQUENCE [LARGE SCALE GENOMIC DNA]</scope>
    <source>
        <strain evidence="1 2">NRRL 20459</strain>
    </source>
</reference>
<name>A0A8H4PKU5_9HYPO</name>
<dbReference type="Proteomes" id="UP000554235">
    <property type="component" value="Unassembled WGS sequence"/>
</dbReference>
<gene>
    <name evidence="1" type="ORF">FALBO_4357</name>
</gene>
<proteinExistence type="predicted"/>
<organism evidence="1 2">
    <name type="scientific">Fusarium albosuccineum</name>
    <dbReference type="NCBI Taxonomy" id="1237068"/>
    <lineage>
        <taxon>Eukaryota</taxon>
        <taxon>Fungi</taxon>
        <taxon>Dikarya</taxon>
        <taxon>Ascomycota</taxon>
        <taxon>Pezizomycotina</taxon>
        <taxon>Sordariomycetes</taxon>
        <taxon>Hypocreomycetidae</taxon>
        <taxon>Hypocreales</taxon>
        <taxon>Nectriaceae</taxon>
        <taxon>Fusarium</taxon>
        <taxon>Fusarium decemcellulare species complex</taxon>
    </lineage>
</organism>
<sequence>MDWSQDNSLCTEPEWARVFKFQEAPTTVAPLISTMENIYDWKRWFETEHPKLDESESGLVLILARRNGEKEFPPVNRVKSNKWLEMVSQARPTAGILPEKPINTTTSTTGGRRTSRILPFSEHSFQKIVERFYIHETIARVINRADIPTFSARELEMGDNNGQTYPAFVYNCRTSNAWNNDLAFSATYFPHCGLTYAIMFGCPMSVEVQILNRLNRVTSEASHPLLMPGIFMELERLRHVRLVDETIDDLEARIQEIDLVFNDTETVSAEENAARKEAKRSAWLDTMFLRNQLVNWITYLEKLIDHADELNRTVFGISEARIAAFEEDVEENFEERTGAEEIMNEYQHVHSYSSSSQDLTFHRLREGRGAAGIDESYGDEKVHYSLCKDVNSLCQRQQRPQELDGCQERSDGAKEIMSRTGNKIKYRVQDIIDEYHEKVRDCTMRVDGTRRNKYGDRKGCQP</sequence>
<protein>
    <submittedName>
        <fullName evidence="1">Uncharacterized protein</fullName>
    </submittedName>
</protein>
<dbReference type="OrthoDB" id="3561681at2759"/>
<accession>A0A8H4PKU5</accession>
<dbReference type="EMBL" id="JAADYS010000567">
    <property type="protein sequence ID" value="KAF4468752.1"/>
    <property type="molecule type" value="Genomic_DNA"/>
</dbReference>
<dbReference type="AlphaFoldDB" id="A0A8H4PKU5"/>